<keyword evidence="2" id="KW-1185">Reference proteome</keyword>
<sequence length="266" mass="29322">MSMELLSENPSASPRISFSHDLRLSEAVVPLDQQRHHFRSDSAGGPTHLSSPSFDFNFSNNLDVFGCHEPSSADELFSDGKIVPTTQIKKHASRNQPLKREGHSEDSEKQSLKSEEKQQSGNNSKSFWKFKRSRSLNLSSCGSGYGRSLCPLPLLSRSNSTGSPLNGNNSKESHHQHLHYQKQTCSPIKQGFPIKPFQASSPSPSSSSYQKPPLRKSSNGFHGNINNNNNNNGGFRVNPVLHVPSGNLFGLSSMFLGGKDKSKFRK</sequence>
<protein>
    <submittedName>
        <fullName evidence="3 4">Probable serine/threonine-protein kinase irlA</fullName>
    </submittedName>
</protein>
<feature type="compositionally biased region" description="Low complexity" evidence="1">
    <location>
        <begin position="219"/>
        <end position="234"/>
    </location>
</feature>
<gene>
    <name evidence="3 4" type="primary">LOC115729522</name>
</gene>
<name>A0A8B8N0P9_9MYRT</name>
<evidence type="ECO:0000313" key="2">
    <source>
        <dbReference type="Proteomes" id="UP000827889"/>
    </source>
</evidence>
<dbReference type="PANTHER" id="PTHR36757:SF1">
    <property type="entry name" value="GENOME ASSEMBLY, CHROMOSOME: A04"/>
    <property type="match status" value="1"/>
</dbReference>
<evidence type="ECO:0000256" key="1">
    <source>
        <dbReference type="SAM" id="MobiDB-lite"/>
    </source>
</evidence>
<feature type="region of interest" description="Disordered" evidence="1">
    <location>
        <begin position="85"/>
        <end position="126"/>
    </location>
</feature>
<dbReference type="KEGG" id="rarg:115729522"/>
<reference evidence="2" key="2">
    <citation type="submission" date="2025-05" db="UniProtKB">
        <authorList>
            <consortium name="RefSeq"/>
        </authorList>
    </citation>
    <scope>NUCLEOTIDE SEQUENCE [LARGE SCALE GENOMIC DNA]</scope>
</reference>
<evidence type="ECO:0000313" key="3">
    <source>
        <dbReference type="RefSeq" id="XP_030515981.1"/>
    </source>
</evidence>
<dbReference type="OrthoDB" id="1621429at2759"/>
<dbReference type="PANTHER" id="PTHR36757">
    <property type="entry name" value="BNAANNG22500D PROTEIN"/>
    <property type="match status" value="1"/>
</dbReference>
<feature type="compositionally biased region" description="Polar residues" evidence="1">
    <location>
        <begin position="161"/>
        <end position="170"/>
    </location>
</feature>
<dbReference type="GO" id="GO:0016301">
    <property type="term" value="F:kinase activity"/>
    <property type="evidence" value="ECO:0007669"/>
    <property type="project" value="UniProtKB-KW"/>
</dbReference>
<keyword evidence="3 4" id="KW-0808">Transferase</keyword>
<dbReference type="RefSeq" id="XP_048130935.1">
    <property type="nucleotide sequence ID" value="XM_048274978.1"/>
</dbReference>
<reference evidence="3" key="1">
    <citation type="submission" date="2025-04" db="UniProtKB">
        <authorList>
            <consortium name="RefSeq"/>
        </authorList>
    </citation>
    <scope>IDENTIFICATION</scope>
    <source>
        <tissue evidence="4">Leaf</tissue>
    </source>
</reference>
<evidence type="ECO:0000313" key="4">
    <source>
        <dbReference type="RefSeq" id="XP_048130935.1"/>
    </source>
</evidence>
<keyword evidence="3 4" id="KW-0418">Kinase</keyword>
<accession>A0A8B8N0P9</accession>
<feature type="compositionally biased region" description="Basic and acidic residues" evidence="1">
    <location>
        <begin position="98"/>
        <end position="118"/>
    </location>
</feature>
<feature type="region of interest" description="Disordered" evidence="1">
    <location>
        <begin position="160"/>
        <end position="238"/>
    </location>
</feature>
<dbReference type="RefSeq" id="XP_030515981.1">
    <property type="nucleotide sequence ID" value="XM_030660121.1"/>
</dbReference>
<organism evidence="2 3">
    <name type="scientific">Rhodamnia argentea</name>
    <dbReference type="NCBI Taxonomy" id="178133"/>
    <lineage>
        <taxon>Eukaryota</taxon>
        <taxon>Viridiplantae</taxon>
        <taxon>Streptophyta</taxon>
        <taxon>Embryophyta</taxon>
        <taxon>Tracheophyta</taxon>
        <taxon>Spermatophyta</taxon>
        <taxon>Magnoliopsida</taxon>
        <taxon>eudicotyledons</taxon>
        <taxon>Gunneridae</taxon>
        <taxon>Pentapetalae</taxon>
        <taxon>rosids</taxon>
        <taxon>malvids</taxon>
        <taxon>Myrtales</taxon>
        <taxon>Myrtaceae</taxon>
        <taxon>Myrtoideae</taxon>
        <taxon>Myrteae</taxon>
        <taxon>Australasian group</taxon>
        <taxon>Rhodamnia</taxon>
    </lineage>
</organism>
<dbReference type="AlphaFoldDB" id="A0A8B8N0P9"/>
<dbReference type="GeneID" id="115729522"/>
<proteinExistence type="predicted"/>
<dbReference type="Proteomes" id="UP000827889">
    <property type="component" value="Chromosome 2"/>
</dbReference>